<dbReference type="RefSeq" id="WP_132074322.1">
    <property type="nucleotide sequence ID" value="NZ_DALYTA010000024.1"/>
</dbReference>
<dbReference type="Gene3D" id="3.40.50.300">
    <property type="entry name" value="P-loop containing nucleotide triphosphate hydrolases"/>
    <property type="match status" value="1"/>
</dbReference>
<dbReference type="NCBIfam" id="TIGR00017">
    <property type="entry name" value="cmk"/>
    <property type="match status" value="1"/>
</dbReference>
<evidence type="ECO:0000256" key="1">
    <source>
        <dbReference type="ARBA" id="ARBA00009427"/>
    </source>
</evidence>
<evidence type="ECO:0000313" key="11">
    <source>
        <dbReference type="Proteomes" id="UP000295063"/>
    </source>
</evidence>
<accession>A0A4R1Q4V3</accession>
<evidence type="ECO:0000256" key="5">
    <source>
        <dbReference type="ARBA" id="ARBA00022840"/>
    </source>
</evidence>
<evidence type="ECO:0000256" key="3">
    <source>
        <dbReference type="ARBA" id="ARBA00022741"/>
    </source>
</evidence>
<dbReference type="PANTHER" id="PTHR21299">
    <property type="entry name" value="CYTIDYLATE KINASE/PANTOATE-BETA-ALANINE LIGASE"/>
    <property type="match status" value="1"/>
</dbReference>
<evidence type="ECO:0000256" key="7">
    <source>
        <dbReference type="ARBA" id="ARBA00048478"/>
    </source>
</evidence>
<dbReference type="CDD" id="cd02020">
    <property type="entry name" value="CMPK"/>
    <property type="match status" value="1"/>
</dbReference>
<dbReference type="InterPro" id="IPR027417">
    <property type="entry name" value="P-loop_NTPase"/>
</dbReference>
<dbReference type="Pfam" id="PF02224">
    <property type="entry name" value="Cytidylate_kin"/>
    <property type="match status" value="1"/>
</dbReference>
<dbReference type="EMBL" id="SLUI01000001">
    <property type="protein sequence ID" value="TCL40052.1"/>
    <property type="molecule type" value="Genomic_DNA"/>
</dbReference>
<feature type="binding site" evidence="8">
    <location>
        <begin position="10"/>
        <end position="18"/>
    </location>
    <ligand>
        <name>ATP</name>
        <dbReference type="ChEBI" id="CHEBI:30616"/>
    </ligand>
</feature>
<keyword evidence="5 8" id="KW-0067">ATP-binding</keyword>
<gene>
    <name evidence="8" type="primary">cmk</name>
    <name evidence="10" type="ORF">EV210_101253</name>
</gene>
<dbReference type="GO" id="GO:0015949">
    <property type="term" value="P:nucleobase-containing small molecule interconversion"/>
    <property type="evidence" value="ECO:0007669"/>
    <property type="project" value="TreeGrafter"/>
</dbReference>
<name>A0A4R1Q4V3_9FIRM</name>
<evidence type="ECO:0000313" key="10">
    <source>
        <dbReference type="EMBL" id="TCL40052.1"/>
    </source>
</evidence>
<keyword evidence="3 8" id="KW-0547">Nucleotide-binding</keyword>
<dbReference type="GO" id="GO:0036430">
    <property type="term" value="F:CMP kinase activity"/>
    <property type="evidence" value="ECO:0007669"/>
    <property type="project" value="RHEA"/>
</dbReference>
<dbReference type="Proteomes" id="UP000295063">
    <property type="component" value="Unassembled WGS sequence"/>
</dbReference>
<sequence>MKKLIIAIDGPAGAGKSTVAQIVARQLKYTYIDTGAMYRAVTWQVMQSDVDAGDAEAVQKIVCAMQIGLQYVNGKMRVTANGVDITEEIRLPEVSRVVSEVAKLAVVRTAMLTLQQQMALQGGVVMDGRDIGTHVLPNADLKIFLTASIEERAKRRWLELAEKGVSVELKDLQEEIYRRDKADSERTVAPLVQAKDAILLDTTELSIDGAVNAILRLCEERSRSV</sequence>
<dbReference type="SUPFAM" id="SSF52540">
    <property type="entry name" value="P-loop containing nucleoside triphosphate hydrolases"/>
    <property type="match status" value="1"/>
</dbReference>
<comment type="catalytic activity">
    <reaction evidence="7 8">
        <text>CMP + ATP = CDP + ADP</text>
        <dbReference type="Rhea" id="RHEA:11600"/>
        <dbReference type="ChEBI" id="CHEBI:30616"/>
        <dbReference type="ChEBI" id="CHEBI:58069"/>
        <dbReference type="ChEBI" id="CHEBI:60377"/>
        <dbReference type="ChEBI" id="CHEBI:456216"/>
        <dbReference type="EC" id="2.7.4.25"/>
    </reaction>
</comment>
<dbReference type="GO" id="GO:0005829">
    <property type="term" value="C:cytosol"/>
    <property type="evidence" value="ECO:0007669"/>
    <property type="project" value="TreeGrafter"/>
</dbReference>
<dbReference type="AlphaFoldDB" id="A0A4R1Q4V3"/>
<dbReference type="GO" id="GO:0036431">
    <property type="term" value="F:dCMP kinase activity"/>
    <property type="evidence" value="ECO:0007669"/>
    <property type="project" value="InterPro"/>
</dbReference>
<dbReference type="HAMAP" id="MF_00238">
    <property type="entry name" value="Cytidyl_kinase_type1"/>
    <property type="match status" value="1"/>
</dbReference>
<evidence type="ECO:0000259" key="9">
    <source>
        <dbReference type="Pfam" id="PF02224"/>
    </source>
</evidence>
<protein>
    <recommendedName>
        <fullName evidence="8">Cytidylate kinase</fullName>
        <shortName evidence="8">CK</shortName>
        <ecNumber evidence="8">2.7.4.25</ecNumber>
    </recommendedName>
    <alternativeName>
        <fullName evidence="8">Cytidine monophosphate kinase</fullName>
        <shortName evidence="8">CMP kinase</shortName>
    </alternativeName>
</protein>
<proteinExistence type="inferred from homology"/>
<keyword evidence="4 8" id="KW-0418">Kinase</keyword>
<evidence type="ECO:0000256" key="8">
    <source>
        <dbReference type="HAMAP-Rule" id="MF_00238"/>
    </source>
</evidence>
<organism evidence="10 11">
    <name type="scientific">Anaerospora hongkongensis</name>
    <dbReference type="NCBI Taxonomy" id="244830"/>
    <lineage>
        <taxon>Bacteria</taxon>
        <taxon>Bacillati</taxon>
        <taxon>Bacillota</taxon>
        <taxon>Negativicutes</taxon>
        <taxon>Selenomonadales</taxon>
        <taxon>Sporomusaceae</taxon>
        <taxon>Anaerospora</taxon>
    </lineage>
</organism>
<dbReference type="InterPro" id="IPR003136">
    <property type="entry name" value="Cytidylate_kin"/>
</dbReference>
<dbReference type="GO" id="GO:0006220">
    <property type="term" value="P:pyrimidine nucleotide metabolic process"/>
    <property type="evidence" value="ECO:0007669"/>
    <property type="project" value="UniProtKB-UniRule"/>
</dbReference>
<comment type="catalytic activity">
    <reaction evidence="6 8">
        <text>dCMP + ATP = dCDP + ADP</text>
        <dbReference type="Rhea" id="RHEA:25094"/>
        <dbReference type="ChEBI" id="CHEBI:30616"/>
        <dbReference type="ChEBI" id="CHEBI:57566"/>
        <dbReference type="ChEBI" id="CHEBI:58593"/>
        <dbReference type="ChEBI" id="CHEBI:456216"/>
        <dbReference type="EC" id="2.7.4.25"/>
    </reaction>
</comment>
<dbReference type="PANTHER" id="PTHR21299:SF2">
    <property type="entry name" value="CYTIDYLATE KINASE"/>
    <property type="match status" value="1"/>
</dbReference>
<dbReference type="OrthoDB" id="9807434at2"/>
<comment type="subcellular location">
    <subcellularLocation>
        <location evidence="8">Cytoplasm</location>
    </subcellularLocation>
</comment>
<feature type="domain" description="Cytidylate kinase" evidence="9">
    <location>
        <begin position="6"/>
        <end position="219"/>
    </location>
</feature>
<reference evidence="10 11" key="1">
    <citation type="submission" date="2019-03" db="EMBL/GenBank/DDBJ databases">
        <title>Genomic Encyclopedia of Type Strains, Phase IV (KMG-IV): sequencing the most valuable type-strain genomes for metagenomic binning, comparative biology and taxonomic classification.</title>
        <authorList>
            <person name="Goeker M."/>
        </authorList>
    </citation>
    <scope>NUCLEOTIDE SEQUENCE [LARGE SCALE GENOMIC DNA]</scope>
    <source>
        <strain evidence="10 11">DSM 15969</strain>
    </source>
</reference>
<evidence type="ECO:0000256" key="4">
    <source>
        <dbReference type="ARBA" id="ARBA00022777"/>
    </source>
</evidence>
<comment type="caution">
    <text evidence="10">The sequence shown here is derived from an EMBL/GenBank/DDBJ whole genome shotgun (WGS) entry which is preliminary data.</text>
</comment>
<keyword evidence="8" id="KW-0963">Cytoplasm</keyword>
<evidence type="ECO:0000256" key="6">
    <source>
        <dbReference type="ARBA" id="ARBA00047615"/>
    </source>
</evidence>
<keyword evidence="11" id="KW-1185">Reference proteome</keyword>
<comment type="similarity">
    <text evidence="1 8">Belongs to the cytidylate kinase family. Type 1 subfamily.</text>
</comment>
<keyword evidence="2 8" id="KW-0808">Transferase</keyword>
<evidence type="ECO:0000256" key="2">
    <source>
        <dbReference type="ARBA" id="ARBA00022679"/>
    </source>
</evidence>
<dbReference type="EC" id="2.7.4.25" evidence="8"/>
<dbReference type="InterPro" id="IPR011994">
    <property type="entry name" value="Cytidylate_kinase_dom"/>
</dbReference>
<dbReference type="GO" id="GO:0005524">
    <property type="term" value="F:ATP binding"/>
    <property type="evidence" value="ECO:0007669"/>
    <property type="project" value="UniProtKB-UniRule"/>
</dbReference>